<dbReference type="Proteomes" id="UP000076871">
    <property type="component" value="Unassembled WGS sequence"/>
</dbReference>
<keyword evidence="1" id="KW-0175">Coiled coil</keyword>
<organism evidence="2 3">
    <name type="scientific">Laetiporus sulphureus 93-53</name>
    <dbReference type="NCBI Taxonomy" id="1314785"/>
    <lineage>
        <taxon>Eukaryota</taxon>
        <taxon>Fungi</taxon>
        <taxon>Dikarya</taxon>
        <taxon>Basidiomycota</taxon>
        <taxon>Agaricomycotina</taxon>
        <taxon>Agaricomycetes</taxon>
        <taxon>Polyporales</taxon>
        <taxon>Laetiporus</taxon>
    </lineage>
</organism>
<feature type="coiled-coil region" evidence="1">
    <location>
        <begin position="59"/>
        <end position="142"/>
    </location>
</feature>
<protein>
    <submittedName>
        <fullName evidence="2">Uncharacterized protein</fullName>
    </submittedName>
</protein>
<evidence type="ECO:0000313" key="3">
    <source>
        <dbReference type="Proteomes" id="UP000076871"/>
    </source>
</evidence>
<reference evidence="2 3" key="1">
    <citation type="journal article" date="2016" name="Mol. Biol. Evol.">
        <title>Comparative Genomics of Early-Diverging Mushroom-Forming Fungi Provides Insights into the Origins of Lignocellulose Decay Capabilities.</title>
        <authorList>
            <person name="Nagy L.G."/>
            <person name="Riley R."/>
            <person name="Tritt A."/>
            <person name="Adam C."/>
            <person name="Daum C."/>
            <person name="Floudas D."/>
            <person name="Sun H."/>
            <person name="Yadav J.S."/>
            <person name="Pangilinan J."/>
            <person name="Larsson K.H."/>
            <person name="Matsuura K."/>
            <person name="Barry K."/>
            <person name="Labutti K."/>
            <person name="Kuo R."/>
            <person name="Ohm R.A."/>
            <person name="Bhattacharya S.S."/>
            <person name="Shirouzu T."/>
            <person name="Yoshinaga Y."/>
            <person name="Martin F.M."/>
            <person name="Grigoriev I.V."/>
            <person name="Hibbett D.S."/>
        </authorList>
    </citation>
    <scope>NUCLEOTIDE SEQUENCE [LARGE SCALE GENOMIC DNA]</scope>
    <source>
        <strain evidence="2 3">93-53</strain>
    </source>
</reference>
<dbReference type="RefSeq" id="XP_040758283.1">
    <property type="nucleotide sequence ID" value="XM_040913459.1"/>
</dbReference>
<name>A0A165B9B1_9APHY</name>
<sequence>MFRRLTRWNYCGPTVQWNTSSEVNSDAESEGIGQLLYPDEPQEMSAAEETIEEDLKQGQRSAEKMLRRQREEIRQLRAEIVKRDQLLDQRALDGGKQEFELEYARRLLLDAQSSVRRLKKTIVQLKRENNALTQEKEAAFALLRARTDELRAAGAYHTKADIASDADVLRMVEQLNAEIFYISSQIADICRSTEYPIDSNIVIDGAVYELIGVSLVGALKQYAGQPEARCLLVQVALQTCMTQHTEQLIHDWAVSPGVGVDSEVLLDGIYNKMSLAESQPVSGRWQSLTKRHLKASLSDAIDAATRRLARLVSDTVRIVGALDNSIETIDGKYGSTLRGITSQALPIQKTVVEEITSSAFVPGVPRLGGKVDLEQMEDEYAEDGSTTEGDAPCVLCTTALGLWRLERHADDSAAGGHQLIKVVLKPKVVSDRLLQELRGLANLD</sequence>
<evidence type="ECO:0000256" key="1">
    <source>
        <dbReference type="SAM" id="Coils"/>
    </source>
</evidence>
<accession>A0A165B9B1</accession>
<gene>
    <name evidence="2" type="ORF">LAESUDRAFT_764542</name>
</gene>
<dbReference type="STRING" id="1314785.A0A165B9B1"/>
<dbReference type="InParanoid" id="A0A165B9B1"/>
<dbReference type="EMBL" id="KV427683">
    <property type="protein sequence ID" value="KZT00543.1"/>
    <property type="molecule type" value="Genomic_DNA"/>
</dbReference>
<evidence type="ECO:0000313" key="2">
    <source>
        <dbReference type="EMBL" id="KZT00543.1"/>
    </source>
</evidence>
<dbReference type="OrthoDB" id="3147752at2759"/>
<proteinExistence type="predicted"/>
<dbReference type="GeneID" id="63830487"/>
<dbReference type="AlphaFoldDB" id="A0A165B9B1"/>
<keyword evidence="3" id="KW-1185">Reference proteome</keyword>